<dbReference type="GO" id="GO:0003677">
    <property type="term" value="F:DNA binding"/>
    <property type="evidence" value="ECO:0007669"/>
    <property type="project" value="InterPro"/>
</dbReference>
<dbReference type="Gene3D" id="1.10.10.10">
    <property type="entry name" value="Winged helix-like DNA-binding domain superfamily/Winged helix DNA-binding domain"/>
    <property type="match status" value="1"/>
</dbReference>
<dbReference type="SUPFAM" id="SSF53474">
    <property type="entry name" value="alpha/beta-Hydrolases"/>
    <property type="match status" value="1"/>
</dbReference>
<gene>
    <name evidence="2" type="ORF">SAMN04487859_10578</name>
</gene>
<organism evidence="2 3">
    <name type="scientific">Roseovarius lutimaris</name>
    <dbReference type="NCBI Taxonomy" id="1005928"/>
    <lineage>
        <taxon>Bacteria</taxon>
        <taxon>Pseudomonadati</taxon>
        <taxon>Pseudomonadota</taxon>
        <taxon>Alphaproteobacteria</taxon>
        <taxon>Rhodobacterales</taxon>
        <taxon>Roseobacteraceae</taxon>
        <taxon>Roseovarius</taxon>
    </lineage>
</organism>
<protein>
    <submittedName>
        <fullName evidence="2">Regulatory protein, luxR family</fullName>
    </submittedName>
</protein>
<dbReference type="OrthoDB" id="8107794at2"/>
<dbReference type="InterPro" id="IPR016032">
    <property type="entry name" value="Sig_transdc_resp-reg_C-effctor"/>
</dbReference>
<dbReference type="SUPFAM" id="SSF46894">
    <property type="entry name" value="C-terminal effector domain of the bipartite response regulators"/>
    <property type="match status" value="1"/>
</dbReference>
<dbReference type="InterPro" id="IPR000792">
    <property type="entry name" value="Tscrpt_reg_LuxR_C"/>
</dbReference>
<dbReference type="RefSeq" id="WP_092835668.1">
    <property type="nucleotide sequence ID" value="NZ_FOVP01000005.1"/>
</dbReference>
<sequence>MVSNRRQADDTDFPTLSDKDRDEAIDCLYDVALDPARYEALLDHWESAISPLRARADFAAPRLLDDPQIASHFRRAGEFLDRIAVTETPDEIDAILAPFDRVAALVFDDENRIRAANEAARTRLNLPAKARLGDLPINADDIEAVAATVRLLIHDGQKDSAVLRVRSRVEGHLIVLRLQRHLAPDGTALVIAASNEVAWPEGFCDILRSAFSLSGAEAEIVRHLVDCRSVNEIATQRSRSVDTIRAQIKSILTKTETHSQLELVRLALSVMDMTNLALASIPGPRVVSGGHGTLQELDFKSIITADGRRFDYLLLGDPTGTPVLYLPMDFGFVRWPASAEAEAKRRGLRIIVPVRAGYGASDMVRPKTDYDATFVADTAQLLRAEHVTRCPIISLSGDVYYAVRLARQHPTMFSGIIACSGMLPLTRREQYERMDKWHRFILAGAKYTPHLLPFMVKSGFLLARKIGKRGFVHAVFANSAADIATFENAEVFEAIVTGSDICLSDQHCAHEPFSQQLVSGQLADWSGDIDALRGQLPVILMNGAQDPQVPLATYHDFTRDYAWIEFHLFEDAGQLAFFRRWRDVLDRLTPLLSE</sequence>
<name>A0A1I5A679_9RHOB</name>
<evidence type="ECO:0000313" key="2">
    <source>
        <dbReference type="EMBL" id="SFN57699.1"/>
    </source>
</evidence>
<dbReference type="Gene3D" id="3.40.50.1820">
    <property type="entry name" value="alpha/beta hydrolase"/>
    <property type="match status" value="1"/>
</dbReference>
<feature type="domain" description="HTH luxR-type" evidence="1">
    <location>
        <begin position="206"/>
        <end position="271"/>
    </location>
</feature>
<dbReference type="PROSITE" id="PS50043">
    <property type="entry name" value="HTH_LUXR_2"/>
    <property type="match status" value="1"/>
</dbReference>
<accession>A0A1I5A679</accession>
<evidence type="ECO:0000259" key="1">
    <source>
        <dbReference type="PROSITE" id="PS50043"/>
    </source>
</evidence>
<proteinExistence type="predicted"/>
<dbReference type="SMART" id="SM00421">
    <property type="entry name" value="HTH_LUXR"/>
    <property type="match status" value="1"/>
</dbReference>
<dbReference type="EMBL" id="FOVP01000005">
    <property type="protein sequence ID" value="SFN57699.1"/>
    <property type="molecule type" value="Genomic_DNA"/>
</dbReference>
<dbReference type="AlphaFoldDB" id="A0A1I5A679"/>
<dbReference type="GO" id="GO:0006355">
    <property type="term" value="P:regulation of DNA-templated transcription"/>
    <property type="evidence" value="ECO:0007669"/>
    <property type="project" value="InterPro"/>
</dbReference>
<keyword evidence="3" id="KW-1185">Reference proteome</keyword>
<evidence type="ECO:0000313" key="3">
    <source>
        <dbReference type="Proteomes" id="UP000198599"/>
    </source>
</evidence>
<dbReference type="STRING" id="1005928.SAMN04487859_10578"/>
<dbReference type="Proteomes" id="UP000198599">
    <property type="component" value="Unassembled WGS sequence"/>
</dbReference>
<dbReference type="InterPro" id="IPR036388">
    <property type="entry name" value="WH-like_DNA-bd_sf"/>
</dbReference>
<reference evidence="3" key="1">
    <citation type="submission" date="2016-10" db="EMBL/GenBank/DDBJ databases">
        <authorList>
            <person name="Varghese N."/>
            <person name="Submissions S."/>
        </authorList>
    </citation>
    <scope>NUCLEOTIDE SEQUENCE [LARGE SCALE GENOMIC DNA]</scope>
    <source>
        <strain evidence="3">DSM 28463</strain>
    </source>
</reference>
<dbReference type="InterPro" id="IPR029058">
    <property type="entry name" value="AB_hydrolase_fold"/>
</dbReference>